<dbReference type="CDD" id="cd11528">
    <property type="entry name" value="NTP-PPase_MazG_Nterm"/>
    <property type="match status" value="1"/>
</dbReference>
<evidence type="ECO:0000313" key="4">
    <source>
        <dbReference type="Proteomes" id="UP000055590"/>
    </source>
</evidence>
<dbReference type="PATRIC" id="fig|1391653.3.peg.1003"/>
<protein>
    <submittedName>
        <fullName evidence="3">Nucleoside triphosphate pyrophosphohydrolase MazG</fullName>
    </submittedName>
</protein>
<reference evidence="3 4" key="1">
    <citation type="submission" date="2015-08" db="EMBL/GenBank/DDBJ databases">
        <authorList>
            <person name="Babu N.S."/>
            <person name="Beckwith C.J."/>
            <person name="Beseler K.G."/>
            <person name="Brison A."/>
            <person name="Carone J.V."/>
            <person name="Caskin T.P."/>
            <person name="Diamond M."/>
            <person name="Durham M.E."/>
            <person name="Foxe J.M."/>
            <person name="Go M."/>
            <person name="Henderson B.A."/>
            <person name="Jones I.B."/>
            <person name="McGettigan J.A."/>
            <person name="Micheletti S.J."/>
            <person name="Nasrallah M.E."/>
            <person name="Ortiz D."/>
            <person name="Piller C.R."/>
            <person name="Privatt S.R."/>
            <person name="Schneider S.L."/>
            <person name="Sharp S."/>
            <person name="Smith T.C."/>
            <person name="Stanton J.D."/>
            <person name="Ullery H.E."/>
            <person name="Wilson R.J."/>
            <person name="Serrano M.G."/>
            <person name="Buck G."/>
            <person name="Lee V."/>
            <person name="Wang Y."/>
            <person name="Carvalho R."/>
            <person name="Voegtly L."/>
            <person name="Shi R."/>
            <person name="Duckworth R."/>
            <person name="Johnson A."/>
            <person name="Loviza R."/>
            <person name="Walstead R."/>
            <person name="Shah Z."/>
            <person name="Kiflezghi M."/>
            <person name="Wade K."/>
            <person name="Ball S.L."/>
            <person name="Bradley K.W."/>
            <person name="Asai D.J."/>
            <person name="Bowman C.A."/>
            <person name="Russell D.A."/>
            <person name="Pope W.H."/>
            <person name="Jacobs-Sera D."/>
            <person name="Hendrix R.W."/>
            <person name="Hatfull G.F."/>
        </authorList>
    </citation>
    <scope>NUCLEOTIDE SEQUENCE [LARGE SCALE GENOMIC DNA]</scope>
    <source>
        <strain evidence="3 4">DSM 27710</strain>
    </source>
</reference>
<dbReference type="CDD" id="cd11529">
    <property type="entry name" value="NTP-PPase_MazG_Cterm"/>
    <property type="match status" value="1"/>
</dbReference>
<sequence length="271" mass="30662">METKTTEKAAVQLKRLLEMMTRLRAPDGCPWDREQTMESLRPYLVEECYEVLDAIDSGSKSEHREELGDLLFQIVFQAELARESGDWDLADVIQAIADKLEYRHPHVFGDVRVGSVAEVEQNWAKLKAAEKEKKKGRRVSVLDGVPRHAPGLVRAERLTEKASRIGFDWPNLAGVRSKVDEELGELDEALAGGDRAAIEHELGDVLFSLANLARHARVPAEEALRMAIRRFETRFTWMEERLHERTGGAEASAEEMDALWEEAKRREASGS</sequence>
<dbReference type="PANTHER" id="PTHR30522">
    <property type="entry name" value="NUCLEOSIDE TRIPHOSPHATE PYROPHOSPHOHYDROLASE"/>
    <property type="match status" value="1"/>
</dbReference>
<dbReference type="GO" id="GO:0006950">
    <property type="term" value="P:response to stress"/>
    <property type="evidence" value="ECO:0007669"/>
    <property type="project" value="UniProtKB-ARBA"/>
</dbReference>
<keyword evidence="3" id="KW-0378">Hydrolase</keyword>
<dbReference type="GO" id="GO:0046081">
    <property type="term" value="P:dUTP catabolic process"/>
    <property type="evidence" value="ECO:0007669"/>
    <property type="project" value="TreeGrafter"/>
</dbReference>
<feature type="domain" description="NTP pyrophosphohydrolase MazG-like" evidence="2">
    <location>
        <begin position="35"/>
        <end position="108"/>
    </location>
</feature>
<dbReference type="GO" id="GO:0046047">
    <property type="term" value="P:TTP catabolic process"/>
    <property type="evidence" value="ECO:0007669"/>
    <property type="project" value="TreeGrafter"/>
</dbReference>
<dbReference type="PANTHER" id="PTHR30522:SF0">
    <property type="entry name" value="NUCLEOSIDE TRIPHOSPHATE PYROPHOSPHOHYDROLASE"/>
    <property type="match status" value="1"/>
</dbReference>
<organism evidence="3 4">
    <name type="scientific">Vulgatibacter incomptus</name>
    <dbReference type="NCBI Taxonomy" id="1391653"/>
    <lineage>
        <taxon>Bacteria</taxon>
        <taxon>Pseudomonadati</taxon>
        <taxon>Myxococcota</taxon>
        <taxon>Myxococcia</taxon>
        <taxon>Myxococcales</taxon>
        <taxon>Cystobacterineae</taxon>
        <taxon>Vulgatibacteraceae</taxon>
        <taxon>Vulgatibacter</taxon>
    </lineage>
</organism>
<dbReference type="Gene3D" id="1.10.287.1080">
    <property type="entry name" value="MazG-like"/>
    <property type="match status" value="2"/>
</dbReference>
<dbReference type="OrthoDB" id="9808939at2"/>
<dbReference type="STRING" id="1391653.AKJ08_0980"/>
<name>A0A0K1PAM8_9BACT</name>
<dbReference type="GO" id="GO:0046052">
    <property type="term" value="P:UTP catabolic process"/>
    <property type="evidence" value="ECO:0007669"/>
    <property type="project" value="TreeGrafter"/>
</dbReference>
<proteinExistence type="predicted"/>
<dbReference type="Pfam" id="PF03819">
    <property type="entry name" value="MazG"/>
    <property type="match status" value="2"/>
</dbReference>
<dbReference type="InterPro" id="IPR011551">
    <property type="entry name" value="NTP_PyrPHydrolase_MazG"/>
</dbReference>
<feature type="domain" description="NTP pyrophosphohydrolase MazG-like" evidence="2">
    <location>
        <begin position="179"/>
        <end position="234"/>
    </location>
</feature>
<dbReference type="Proteomes" id="UP000055590">
    <property type="component" value="Chromosome"/>
</dbReference>
<dbReference type="GO" id="GO:0046061">
    <property type="term" value="P:dATP catabolic process"/>
    <property type="evidence" value="ECO:0007669"/>
    <property type="project" value="TreeGrafter"/>
</dbReference>
<keyword evidence="4" id="KW-1185">Reference proteome</keyword>
<dbReference type="GO" id="GO:0006203">
    <property type="term" value="P:dGTP catabolic process"/>
    <property type="evidence" value="ECO:0007669"/>
    <property type="project" value="TreeGrafter"/>
</dbReference>
<dbReference type="KEGG" id="vin:AKJ08_0980"/>
<dbReference type="NCBIfam" id="TIGR00444">
    <property type="entry name" value="mazG"/>
    <property type="match status" value="1"/>
</dbReference>
<dbReference type="InterPro" id="IPR048015">
    <property type="entry name" value="NTP-PPase_MazG-like_N"/>
</dbReference>
<feature type="compositionally biased region" description="Basic and acidic residues" evidence="1">
    <location>
        <begin position="261"/>
        <end position="271"/>
    </location>
</feature>
<feature type="region of interest" description="Disordered" evidence="1">
    <location>
        <begin position="244"/>
        <end position="271"/>
    </location>
</feature>
<dbReference type="AlphaFoldDB" id="A0A0K1PAM8"/>
<dbReference type="GO" id="GO:0047429">
    <property type="term" value="F:nucleoside triphosphate diphosphatase activity"/>
    <property type="evidence" value="ECO:0007669"/>
    <property type="project" value="InterPro"/>
</dbReference>
<dbReference type="RefSeq" id="WP_050727432.1">
    <property type="nucleotide sequence ID" value="NZ_CP012332.1"/>
</dbReference>
<dbReference type="SUPFAM" id="SSF101386">
    <property type="entry name" value="all-alpha NTP pyrophosphatases"/>
    <property type="match status" value="2"/>
</dbReference>
<dbReference type="GO" id="GO:0046076">
    <property type="term" value="P:dTTP catabolic process"/>
    <property type="evidence" value="ECO:0007669"/>
    <property type="project" value="TreeGrafter"/>
</dbReference>
<gene>
    <name evidence="3" type="ORF">AKJ08_0980</name>
</gene>
<dbReference type="NCBIfam" id="NF007113">
    <property type="entry name" value="PRK09562.1"/>
    <property type="match status" value="1"/>
</dbReference>
<evidence type="ECO:0000259" key="2">
    <source>
        <dbReference type="Pfam" id="PF03819"/>
    </source>
</evidence>
<dbReference type="InterPro" id="IPR048011">
    <property type="entry name" value="NTP-PPase_MazG-like_C"/>
</dbReference>
<accession>A0A0K1PAM8</accession>
<evidence type="ECO:0000256" key="1">
    <source>
        <dbReference type="SAM" id="MobiDB-lite"/>
    </source>
</evidence>
<dbReference type="InterPro" id="IPR004518">
    <property type="entry name" value="MazG-like_dom"/>
</dbReference>
<evidence type="ECO:0000313" key="3">
    <source>
        <dbReference type="EMBL" id="AKU90593.1"/>
    </source>
</evidence>
<dbReference type="FunFam" id="1.10.287.1080:FF:000001">
    <property type="entry name" value="Nucleoside triphosphate pyrophosphohydrolase"/>
    <property type="match status" value="1"/>
</dbReference>
<dbReference type="EMBL" id="CP012332">
    <property type="protein sequence ID" value="AKU90593.1"/>
    <property type="molecule type" value="Genomic_DNA"/>
</dbReference>